<dbReference type="DNASU" id="2880341"/>
<dbReference type="RefSeq" id="WP_004927012.1">
    <property type="nucleotide sequence ID" value="NC_005966.1"/>
</dbReference>
<keyword evidence="2" id="KW-0812">Transmembrane</keyword>
<reference evidence="3 4" key="1">
    <citation type="journal article" date="2004" name="Nucleic Acids Res.">
        <title>Unique features revealed by the genome sequence of Acinetobacter sp. ADP1, a versatile and naturally transformation competent bacterium.</title>
        <authorList>
            <person name="Barbe V."/>
            <person name="Vallenet D."/>
            <person name="Fonknechten N."/>
            <person name="Kreimeyer A."/>
            <person name="Oztas S."/>
            <person name="Labarre L."/>
            <person name="Cruveiller S."/>
            <person name="Robert C."/>
            <person name="Duprat S."/>
            <person name="Wincker P."/>
            <person name="Ornston L.N."/>
            <person name="Weissenbach J."/>
            <person name="Marliere P."/>
            <person name="Cohen G.N."/>
            <person name="Medigue C."/>
        </authorList>
    </citation>
    <scope>NUCLEOTIDE SEQUENCE [LARGE SCALE GENOMIC DNA]</scope>
    <source>
        <strain evidence="4">ATCC 33305 / BD413 / ADP1</strain>
    </source>
</reference>
<accession>Q6FB78</accession>
<dbReference type="EMBL" id="CR543861">
    <property type="protein sequence ID" value="CAG68685.1"/>
    <property type="molecule type" value="Genomic_DNA"/>
</dbReference>
<sequence>MSTFRLITGGIGTGKTLWTVEQLFKLKNLTPDRLVYTDITGIKHTGVTVVPPDFDWRNVEDNSLIIFDEVQYKELFSRHNSKRDKQILDLTTMRKRGIEIWCITQRARFLNQDVLGLVNEHIHLEKTGDKTARVYIWHEAETNITKTKKMFPFEKYVWQHPTDLYGFYESIKPDAVHHKRSYFNKGIVAVVITLLLALIPAIYLIKQGSDPNKIQATSSNQKQSSNEQPNKTAPDPTLTPDVQAKMKQCVDQFKWTPEQCREAYDPTYLKKNNDDMLAKTQNDMNSIVVKYNPNKPFDNDDIQNSIQYQVTAKPVLAGCMTTKNGKLQGYSQQGTKLDVSQDDCKKIIAGDRPFNYFVQGQQNAFDNQANTTANTTANSTVSGQQNTSQTVPKMTAEQYAKYIQYLEDQNLAANSVQHGLERNFLVAEPYRHSN</sequence>
<dbReference type="AlphaFoldDB" id="Q6FB78"/>
<feature type="region of interest" description="Disordered" evidence="1">
    <location>
        <begin position="213"/>
        <end position="240"/>
    </location>
</feature>
<dbReference type="KEGG" id="aci:ACIAD1852"/>
<proteinExistence type="predicted"/>
<evidence type="ECO:0000256" key="1">
    <source>
        <dbReference type="SAM" id="MobiDB-lite"/>
    </source>
</evidence>
<dbReference type="Gene3D" id="3.40.50.300">
    <property type="entry name" value="P-loop containing nucleotide triphosphate hydrolases"/>
    <property type="match status" value="1"/>
</dbReference>
<keyword evidence="2" id="KW-1133">Transmembrane helix</keyword>
<protein>
    <submittedName>
        <fullName evidence="3">Putative phage-related protein</fullName>
    </submittedName>
</protein>
<evidence type="ECO:0000313" key="3">
    <source>
        <dbReference type="EMBL" id="CAG68685.1"/>
    </source>
</evidence>
<evidence type="ECO:0000256" key="2">
    <source>
        <dbReference type="SAM" id="Phobius"/>
    </source>
</evidence>
<dbReference type="HOGENOM" id="CLU_044039_1_0_6"/>
<dbReference type="OrthoDB" id="8809170at2"/>
<feature type="compositionally biased region" description="Polar residues" evidence="1">
    <location>
        <begin position="213"/>
        <end position="231"/>
    </location>
</feature>
<gene>
    <name evidence="3" type="ordered locus">ACIAD1852</name>
</gene>
<dbReference type="GeneID" id="45234227"/>
<dbReference type="eggNOG" id="COG4128">
    <property type="taxonomic scope" value="Bacteria"/>
</dbReference>
<dbReference type="InterPro" id="IPR027417">
    <property type="entry name" value="P-loop_NTPase"/>
</dbReference>
<feature type="transmembrane region" description="Helical" evidence="2">
    <location>
        <begin position="187"/>
        <end position="205"/>
    </location>
</feature>
<keyword evidence="2" id="KW-0472">Membrane</keyword>
<name>Q6FB78_ACIAD</name>
<dbReference type="Proteomes" id="UP000000430">
    <property type="component" value="Chromosome"/>
</dbReference>
<organism evidence="3 4">
    <name type="scientific">Acinetobacter baylyi (strain ATCC 33305 / BD413 / ADP1)</name>
    <dbReference type="NCBI Taxonomy" id="62977"/>
    <lineage>
        <taxon>Bacteria</taxon>
        <taxon>Pseudomonadati</taxon>
        <taxon>Pseudomonadota</taxon>
        <taxon>Gammaproteobacteria</taxon>
        <taxon>Moraxellales</taxon>
        <taxon>Moraxellaceae</taxon>
        <taxon>Acinetobacter</taxon>
    </lineage>
</organism>
<dbReference type="BioCyc" id="ASP62977:ACIAD_RS08535-MONOMER"/>
<dbReference type="STRING" id="202950.GCA_001485005_03338"/>
<evidence type="ECO:0000313" key="4">
    <source>
        <dbReference type="Proteomes" id="UP000000430"/>
    </source>
</evidence>